<dbReference type="RefSeq" id="XP_028476155.1">
    <property type="nucleotide sequence ID" value="XM_028623222.1"/>
</dbReference>
<keyword evidence="2" id="KW-1185">Reference proteome</keyword>
<organism evidence="1 2">
    <name type="scientific">Apiotrichum porosum</name>
    <dbReference type="NCBI Taxonomy" id="105984"/>
    <lineage>
        <taxon>Eukaryota</taxon>
        <taxon>Fungi</taxon>
        <taxon>Dikarya</taxon>
        <taxon>Basidiomycota</taxon>
        <taxon>Agaricomycotina</taxon>
        <taxon>Tremellomycetes</taxon>
        <taxon>Trichosporonales</taxon>
        <taxon>Trichosporonaceae</taxon>
        <taxon>Apiotrichum</taxon>
    </lineage>
</organism>
<evidence type="ECO:0000313" key="2">
    <source>
        <dbReference type="Proteomes" id="UP000279236"/>
    </source>
</evidence>
<evidence type="ECO:0000313" key="1">
    <source>
        <dbReference type="EMBL" id="RSH81700.1"/>
    </source>
</evidence>
<proteinExistence type="predicted"/>
<sequence length="362" mass="41702">MAPSPPIGANETEVVTQPGDTTVERPTVAIDRAFFPEIFEDIFAYSSKEALFALRRSCRDLFERVNAIFDPYHINLRMYCQDDTSRHVLYIHDTYNYLLFGKHGSPPESWIKVLSLRQERDDYCLDEYNFEGSTMKVEFLTLPQRLTNLEVVRILPNFGGNLFNHLPYFNLEQISEVYAAAPTYIVFTGDDGLRLPKSRNRSSALKTKNLVINIGGWYGHIDDQWLSPDLIWPNLSEVVLFFDSELDTSETDLCVSLLTARPVKNIRYTVVGLEDARQEYGSQDDDDNWKSALLARIRIKLNLAIAAIPQQTKDKWTKAIRKGMDTEKILGRVTVLSKSEYRSKVGKNFYRLVTEEYWTPVE</sequence>
<dbReference type="GeneID" id="39592429"/>
<name>A0A427XS93_9TREE</name>
<comment type="caution">
    <text evidence="1">The sequence shown here is derived from an EMBL/GenBank/DDBJ whole genome shotgun (WGS) entry which is preliminary data.</text>
</comment>
<dbReference type="Proteomes" id="UP000279236">
    <property type="component" value="Unassembled WGS sequence"/>
</dbReference>
<dbReference type="EMBL" id="RSCE01000006">
    <property type="protein sequence ID" value="RSH81700.1"/>
    <property type="molecule type" value="Genomic_DNA"/>
</dbReference>
<gene>
    <name evidence="1" type="ORF">EHS24_007886</name>
</gene>
<accession>A0A427XS93</accession>
<dbReference type="AlphaFoldDB" id="A0A427XS93"/>
<protein>
    <submittedName>
        <fullName evidence="1">Uncharacterized protein</fullName>
    </submittedName>
</protein>
<reference evidence="1 2" key="1">
    <citation type="submission" date="2018-11" db="EMBL/GenBank/DDBJ databases">
        <title>Genome sequence of Apiotrichum porosum DSM 27194.</title>
        <authorList>
            <person name="Aliyu H."/>
            <person name="Gorte O."/>
            <person name="Ochsenreither K."/>
        </authorList>
    </citation>
    <scope>NUCLEOTIDE SEQUENCE [LARGE SCALE GENOMIC DNA]</scope>
    <source>
        <strain evidence="1 2">DSM 27194</strain>
    </source>
</reference>